<gene>
    <name evidence="3" type="ORF">HHL10_13840</name>
</gene>
<dbReference type="Gene3D" id="2.60.40.420">
    <property type="entry name" value="Cupredoxins - blue copper proteins"/>
    <property type="match status" value="1"/>
</dbReference>
<proteinExistence type="predicted"/>
<sequence>MNRRELSSLLLLAAVGAGARSAWAHEGHEGEAESSASEPLPVSVTVSFGAGLNTAQPGNRANHHILPRWIRLRRGGVVNFVVAGFHQVTVYNPGKKDEDIVPADPSGLFVNDPNGRFYLGIAPAAPPEGSVNPSNAVNRVESVSFPKSGTYLVICNVLPHFRDGMYAYVWVR</sequence>
<dbReference type="Proteomes" id="UP000574067">
    <property type="component" value="Unassembled WGS sequence"/>
</dbReference>
<dbReference type="EMBL" id="JABBFW010000008">
    <property type="protein sequence ID" value="NML16058.1"/>
    <property type="molecule type" value="Genomic_DNA"/>
</dbReference>
<keyword evidence="2" id="KW-0732">Signal</keyword>
<organism evidence="3 4">
    <name type="scientific">Azohydromonas caseinilytica</name>
    <dbReference type="NCBI Taxonomy" id="2728836"/>
    <lineage>
        <taxon>Bacteria</taxon>
        <taxon>Pseudomonadati</taxon>
        <taxon>Pseudomonadota</taxon>
        <taxon>Betaproteobacteria</taxon>
        <taxon>Burkholderiales</taxon>
        <taxon>Sphaerotilaceae</taxon>
        <taxon>Azohydromonas</taxon>
    </lineage>
</organism>
<protein>
    <recommendedName>
        <fullName evidence="5">Blue (type 1) copper domain-containing protein</fullName>
    </recommendedName>
</protein>
<dbReference type="AlphaFoldDB" id="A0A848F9X2"/>
<dbReference type="RefSeq" id="WP_169160956.1">
    <property type="nucleotide sequence ID" value="NZ_JABBFW010000008.1"/>
</dbReference>
<keyword evidence="4" id="KW-1185">Reference proteome</keyword>
<accession>A0A848F9X2</accession>
<dbReference type="InterPro" id="IPR008972">
    <property type="entry name" value="Cupredoxin"/>
</dbReference>
<dbReference type="GO" id="GO:0042597">
    <property type="term" value="C:periplasmic space"/>
    <property type="evidence" value="ECO:0007669"/>
    <property type="project" value="UniProtKB-SubCell"/>
</dbReference>
<feature type="chain" id="PRO_5032624637" description="Blue (type 1) copper domain-containing protein" evidence="2">
    <location>
        <begin position="25"/>
        <end position="172"/>
    </location>
</feature>
<evidence type="ECO:0000313" key="4">
    <source>
        <dbReference type="Proteomes" id="UP000574067"/>
    </source>
</evidence>
<feature type="signal peptide" evidence="2">
    <location>
        <begin position="1"/>
        <end position="24"/>
    </location>
</feature>
<name>A0A848F9X2_9BURK</name>
<comment type="subcellular location">
    <subcellularLocation>
        <location evidence="1">Periplasm</location>
    </subcellularLocation>
</comment>
<evidence type="ECO:0008006" key="5">
    <source>
        <dbReference type="Google" id="ProtNLM"/>
    </source>
</evidence>
<reference evidence="3 4" key="1">
    <citation type="submission" date="2020-04" db="EMBL/GenBank/DDBJ databases">
        <title>Azohydromonas sp. isolated from soil.</title>
        <authorList>
            <person name="Dahal R.H."/>
        </authorList>
    </citation>
    <scope>NUCLEOTIDE SEQUENCE [LARGE SCALE GENOMIC DNA]</scope>
    <source>
        <strain evidence="3 4">G-1-1-14</strain>
    </source>
</reference>
<dbReference type="SUPFAM" id="SSF49503">
    <property type="entry name" value="Cupredoxins"/>
    <property type="match status" value="1"/>
</dbReference>
<comment type="caution">
    <text evidence="3">The sequence shown here is derived from an EMBL/GenBank/DDBJ whole genome shotgun (WGS) entry which is preliminary data.</text>
</comment>
<evidence type="ECO:0000313" key="3">
    <source>
        <dbReference type="EMBL" id="NML16058.1"/>
    </source>
</evidence>
<evidence type="ECO:0000256" key="1">
    <source>
        <dbReference type="ARBA" id="ARBA00004418"/>
    </source>
</evidence>
<evidence type="ECO:0000256" key="2">
    <source>
        <dbReference type="SAM" id="SignalP"/>
    </source>
</evidence>